<feature type="region of interest" description="Disordered" evidence="15">
    <location>
        <begin position="161"/>
        <end position="248"/>
    </location>
</feature>
<keyword evidence="11" id="KW-0206">Cytoskeleton</keyword>
<organism evidence="16 17">
    <name type="scientific">Dothistroma septosporum (strain NZE10 / CBS 128990)</name>
    <name type="common">Red band needle blight fungus</name>
    <name type="synonym">Mycosphaerella pini</name>
    <dbReference type="NCBI Taxonomy" id="675120"/>
    <lineage>
        <taxon>Eukaryota</taxon>
        <taxon>Fungi</taxon>
        <taxon>Dikarya</taxon>
        <taxon>Ascomycota</taxon>
        <taxon>Pezizomycotina</taxon>
        <taxon>Dothideomycetes</taxon>
        <taxon>Dothideomycetidae</taxon>
        <taxon>Mycosphaerellales</taxon>
        <taxon>Mycosphaerellaceae</taxon>
        <taxon>Dothistroma</taxon>
    </lineage>
</organism>
<evidence type="ECO:0000256" key="6">
    <source>
        <dbReference type="ARBA" id="ARBA00022454"/>
    </source>
</evidence>
<evidence type="ECO:0000256" key="14">
    <source>
        <dbReference type="ARBA" id="ARBA00030453"/>
    </source>
</evidence>
<evidence type="ECO:0000256" key="4">
    <source>
        <dbReference type="ARBA" id="ARBA00010073"/>
    </source>
</evidence>
<dbReference type="GO" id="GO:0044732">
    <property type="term" value="C:mitotic spindle pole body"/>
    <property type="evidence" value="ECO:0007669"/>
    <property type="project" value="TreeGrafter"/>
</dbReference>
<proteinExistence type="inferred from homology"/>
<accession>N1PDZ2</accession>
<dbReference type="InterPro" id="IPR013962">
    <property type="entry name" value="DASH_Dam1"/>
</dbReference>
<evidence type="ECO:0000256" key="10">
    <source>
        <dbReference type="ARBA" id="ARBA00022838"/>
    </source>
</evidence>
<keyword evidence="12" id="KW-0539">Nucleus</keyword>
<feature type="compositionally biased region" description="Low complexity" evidence="15">
    <location>
        <begin position="196"/>
        <end position="223"/>
    </location>
</feature>
<evidence type="ECO:0000256" key="11">
    <source>
        <dbReference type="ARBA" id="ARBA00023212"/>
    </source>
</evidence>
<dbReference type="OMA" id="AHGYGNS"/>
<keyword evidence="17" id="KW-1185">Reference proteome</keyword>
<comment type="similarity">
    <text evidence="4">Belongs to the DASH complex DAM1 family.</text>
</comment>
<sequence>MAASTTPASDHTHQRASSHSRTRSGAIPSRPTTPLRPPSRTSLRASQSTPTAGAGLGGNEIPLAALEPAFGEFSDAMADLEANMMHLQLLNESIGRFNENFGAFLYGMNMSAFCVDFPEAPIPHSFQRNKDNAADQLQNSPFPQQARPPDRDTEATFLTTDTSFIENPPDTAKKPASSKFSSVPSSTAASRHREAMAQAQARGAAARGRATGSGIARGTSSRGARGGGIPRAGSGSARGAGRGRGIVR</sequence>
<evidence type="ECO:0000313" key="17">
    <source>
        <dbReference type="Proteomes" id="UP000016933"/>
    </source>
</evidence>
<keyword evidence="6" id="KW-0158">Chromosome</keyword>
<keyword evidence="8" id="KW-0493">Microtubule</keyword>
<evidence type="ECO:0000256" key="1">
    <source>
        <dbReference type="ARBA" id="ARBA00004123"/>
    </source>
</evidence>
<evidence type="ECO:0000313" key="16">
    <source>
        <dbReference type="EMBL" id="EME40319.1"/>
    </source>
</evidence>
<evidence type="ECO:0000256" key="12">
    <source>
        <dbReference type="ARBA" id="ARBA00023242"/>
    </source>
</evidence>
<dbReference type="GO" id="GO:1990758">
    <property type="term" value="P:mitotic sister chromatid biorientation"/>
    <property type="evidence" value="ECO:0007669"/>
    <property type="project" value="TreeGrafter"/>
</dbReference>
<feature type="compositionally biased region" description="Gly residues" evidence="15">
    <location>
        <begin position="224"/>
        <end position="248"/>
    </location>
</feature>
<dbReference type="Proteomes" id="UP000016933">
    <property type="component" value="Unassembled WGS sequence"/>
</dbReference>
<evidence type="ECO:0000256" key="7">
    <source>
        <dbReference type="ARBA" id="ARBA00022490"/>
    </source>
</evidence>
<dbReference type="PANTHER" id="PTHR28113">
    <property type="entry name" value="DASH COMPLEX SUBUNIT DAM1"/>
    <property type="match status" value="1"/>
</dbReference>
<evidence type="ECO:0000256" key="13">
    <source>
        <dbReference type="ARBA" id="ARBA00023328"/>
    </source>
</evidence>
<evidence type="ECO:0000256" key="5">
    <source>
        <dbReference type="ARBA" id="ARBA00020497"/>
    </source>
</evidence>
<evidence type="ECO:0000256" key="9">
    <source>
        <dbReference type="ARBA" id="ARBA00022829"/>
    </source>
</evidence>
<keyword evidence="10" id="KW-0995">Kinetochore</keyword>
<protein>
    <recommendedName>
        <fullName evidence="5">DASH complex subunit DAM1</fullName>
    </recommendedName>
    <alternativeName>
        <fullName evidence="14">Outer kinetochore protein DAM1</fullName>
    </alternativeName>
</protein>
<feature type="compositionally biased region" description="Polar residues" evidence="15">
    <location>
        <begin position="1"/>
        <end position="13"/>
    </location>
</feature>
<dbReference type="AlphaFoldDB" id="N1PDZ2"/>
<dbReference type="PANTHER" id="PTHR28113:SF1">
    <property type="entry name" value="DASH COMPLEX SUBUNIT DAM1"/>
    <property type="match status" value="1"/>
</dbReference>
<dbReference type="STRING" id="675120.N1PDZ2"/>
<keyword evidence="9" id="KW-0159">Chromosome partition</keyword>
<comment type="subcellular location">
    <subcellularLocation>
        <location evidence="3">Chromosome</location>
        <location evidence="3">Centromere</location>
        <location evidence="3">Kinetochore</location>
    </subcellularLocation>
    <subcellularLocation>
        <location evidence="2">Cytoplasm</location>
        <location evidence="2">Cytoskeleton</location>
        <location evidence="2">Spindle</location>
    </subcellularLocation>
    <subcellularLocation>
        <location evidence="1">Nucleus</location>
    </subcellularLocation>
</comment>
<dbReference type="GO" id="GO:0042729">
    <property type="term" value="C:DASH complex"/>
    <property type="evidence" value="ECO:0007669"/>
    <property type="project" value="InterPro"/>
</dbReference>
<name>N1PDZ2_DOTSN</name>
<dbReference type="Pfam" id="PF08653">
    <property type="entry name" value="DASH_Dam1"/>
    <property type="match status" value="1"/>
</dbReference>
<reference evidence="17" key="1">
    <citation type="journal article" date="2012" name="PLoS Genet.">
        <title>The genomes of the fungal plant pathogens Cladosporium fulvum and Dothistroma septosporum reveal adaptation to different hosts and lifestyles but also signatures of common ancestry.</title>
        <authorList>
            <person name="de Wit P.J.G.M."/>
            <person name="van der Burgt A."/>
            <person name="Oekmen B."/>
            <person name="Stergiopoulos I."/>
            <person name="Abd-Elsalam K.A."/>
            <person name="Aerts A.L."/>
            <person name="Bahkali A.H."/>
            <person name="Beenen H.G."/>
            <person name="Chettri P."/>
            <person name="Cox M.P."/>
            <person name="Datema E."/>
            <person name="de Vries R.P."/>
            <person name="Dhillon B."/>
            <person name="Ganley A.R."/>
            <person name="Griffiths S.A."/>
            <person name="Guo Y."/>
            <person name="Hamelin R.C."/>
            <person name="Henrissat B."/>
            <person name="Kabir M.S."/>
            <person name="Jashni M.K."/>
            <person name="Kema G."/>
            <person name="Klaubauf S."/>
            <person name="Lapidus A."/>
            <person name="Levasseur A."/>
            <person name="Lindquist E."/>
            <person name="Mehrabi R."/>
            <person name="Ohm R.A."/>
            <person name="Owen T.J."/>
            <person name="Salamov A."/>
            <person name="Schwelm A."/>
            <person name="Schijlen E."/>
            <person name="Sun H."/>
            <person name="van den Burg H.A."/>
            <person name="van Ham R.C.H.J."/>
            <person name="Zhang S."/>
            <person name="Goodwin S.B."/>
            <person name="Grigoriev I.V."/>
            <person name="Collemare J."/>
            <person name="Bradshaw R.E."/>
        </authorList>
    </citation>
    <scope>NUCLEOTIDE SEQUENCE [LARGE SCALE GENOMIC DNA]</scope>
    <source>
        <strain evidence="17">NZE10 / CBS 128990</strain>
    </source>
</reference>
<feature type="compositionally biased region" description="Low complexity" evidence="15">
    <location>
        <begin position="174"/>
        <end position="189"/>
    </location>
</feature>
<dbReference type="EMBL" id="KB446544">
    <property type="protein sequence ID" value="EME40319.1"/>
    <property type="molecule type" value="Genomic_DNA"/>
</dbReference>
<evidence type="ECO:0000256" key="2">
    <source>
        <dbReference type="ARBA" id="ARBA00004186"/>
    </source>
</evidence>
<dbReference type="eggNOG" id="ENOG502S08R">
    <property type="taxonomic scope" value="Eukaryota"/>
</dbReference>
<evidence type="ECO:0000256" key="3">
    <source>
        <dbReference type="ARBA" id="ARBA00004629"/>
    </source>
</evidence>
<dbReference type="HOGENOM" id="CLU_083960_0_0_1"/>
<keyword evidence="13" id="KW-0137">Centromere</keyword>
<feature type="region of interest" description="Disordered" evidence="15">
    <location>
        <begin position="1"/>
        <end position="59"/>
    </location>
</feature>
<gene>
    <name evidence="16" type="ORF">DOTSEDRAFT_138039</name>
</gene>
<evidence type="ECO:0000256" key="15">
    <source>
        <dbReference type="SAM" id="MobiDB-lite"/>
    </source>
</evidence>
<evidence type="ECO:0000256" key="8">
    <source>
        <dbReference type="ARBA" id="ARBA00022701"/>
    </source>
</evidence>
<dbReference type="OrthoDB" id="5586015at2759"/>
<feature type="compositionally biased region" description="Low complexity" evidence="15">
    <location>
        <begin position="28"/>
        <end position="44"/>
    </location>
</feature>
<keyword evidence="7" id="KW-0963">Cytoplasm</keyword>
<dbReference type="GO" id="GO:1990537">
    <property type="term" value="C:mitotic spindle polar microtubule"/>
    <property type="evidence" value="ECO:0007669"/>
    <property type="project" value="TreeGrafter"/>
</dbReference>
<reference evidence="16 17" key="2">
    <citation type="journal article" date="2012" name="PLoS Pathog.">
        <title>Diverse lifestyles and strategies of plant pathogenesis encoded in the genomes of eighteen Dothideomycetes fungi.</title>
        <authorList>
            <person name="Ohm R.A."/>
            <person name="Feau N."/>
            <person name="Henrissat B."/>
            <person name="Schoch C.L."/>
            <person name="Horwitz B.A."/>
            <person name="Barry K.W."/>
            <person name="Condon B.J."/>
            <person name="Copeland A.C."/>
            <person name="Dhillon B."/>
            <person name="Glaser F."/>
            <person name="Hesse C.N."/>
            <person name="Kosti I."/>
            <person name="LaButti K."/>
            <person name="Lindquist E.A."/>
            <person name="Lucas S."/>
            <person name="Salamov A.A."/>
            <person name="Bradshaw R.E."/>
            <person name="Ciuffetti L."/>
            <person name="Hamelin R.C."/>
            <person name="Kema G.H.J."/>
            <person name="Lawrence C."/>
            <person name="Scott J.A."/>
            <person name="Spatafora J.W."/>
            <person name="Turgeon B.G."/>
            <person name="de Wit P.J.G.M."/>
            <person name="Zhong S."/>
            <person name="Goodwin S.B."/>
            <person name="Grigoriev I.V."/>
        </authorList>
    </citation>
    <scope>NUCLEOTIDE SEQUENCE [LARGE SCALE GENOMIC DNA]</scope>
    <source>
        <strain evidence="17">NZE10 / CBS 128990</strain>
    </source>
</reference>